<protein>
    <submittedName>
        <fullName evidence="1">DUF1800 domain-containing protein</fullName>
    </submittedName>
</protein>
<reference evidence="2" key="1">
    <citation type="journal article" date="2019" name="Int. J. Syst. Evol. Microbiol.">
        <title>The Global Catalogue of Microorganisms (GCM) 10K type strain sequencing project: providing services to taxonomists for standard genome sequencing and annotation.</title>
        <authorList>
            <consortium name="The Broad Institute Genomics Platform"/>
            <consortium name="The Broad Institute Genome Sequencing Center for Infectious Disease"/>
            <person name="Wu L."/>
            <person name="Ma J."/>
        </authorList>
    </citation>
    <scope>NUCLEOTIDE SEQUENCE [LARGE SCALE GENOMIC DNA]</scope>
    <source>
        <strain evidence="2">KACC 11904</strain>
    </source>
</reference>
<evidence type="ECO:0000313" key="2">
    <source>
        <dbReference type="Proteomes" id="UP001596044"/>
    </source>
</evidence>
<dbReference type="Pfam" id="PF08811">
    <property type="entry name" value="DUF1800"/>
    <property type="match status" value="1"/>
</dbReference>
<gene>
    <name evidence="1" type="ORF">ACFPOG_14600</name>
</gene>
<sequence>MVGVWTEKEVIHLLNRAAFGASSKEIAACLNLGREETVRRLVAGEALIEGIPALTPLEELKTEGNKALDPAQLADQQLYWVYRMASSKAPLVEKMTLFWHGHFATAYYKVKDVALMVEQNELFRKHALGSFKELVVAVGQDPAMMIWLDVNKNKKGKPNENYAREVMELFTLGIGQYTEQDVKEAARAFTGWTYNKAEGKVSFAPKQHDDERKTLLGESGKLDAAGAVDIIFHQKALPQFLAAKLLAFFAVDPPPQAWIRKVADDIATKATIGEVLYALMVSDDFYDPALQMALIKTPAEYTAGIVKQCQLPLAKGYVQAMRKMGQELYMPPDVAGWRGGLTWLGTSSLLARYQYAETVAKQMKAALLTSDTFQPQNKEQAEQWAALWSRNLGIAKLSAPTLKSLSAYANDTIIHATNKNSGLRGLMHLLLISPEAQMK</sequence>
<dbReference type="InterPro" id="IPR014917">
    <property type="entry name" value="DUF1800"/>
</dbReference>
<organism evidence="1 2">
    <name type="scientific">Paenibacillus aestuarii</name>
    <dbReference type="NCBI Taxonomy" id="516965"/>
    <lineage>
        <taxon>Bacteria</taxon>
        <taxon>Bacillati</taxon>
        <taxon>Bacillota</taxon>
        <taxon>Bacilli</taxon>
        <taxon>Bacillales</taxon>
        <taxon>Paenibacillaceae</taxon>
        <taxon>Paenibacillus</taxon>
    </lineage>
</organism>
<keyword evidence="2" id="KW-1185">Reference proteome</keyword>
<dbReference type="Proteomes" id="UP001596044">
    <property type="component" value="Unassembled WGS sequence"/>
</dbReference>
<accession>A0ABW0K917</accession>
<name>A0ABW0K917_9BACL</name>
<dbReference type="EMBL" id="JBHSMJ010000020">
    <property type="protein sequence ID" value="MFC5449496.1"/>
    <property type="molecule type" value="Genomic_DNA"/>
</dbReference>
<dbReference type="RefSeq" id="WP_270877957.1">
    <property type="nucleotide sequence ID" value="NZ_JAQFVF010000014.1"/>
</dbReference>
<proteinExistence type="predicted"/>
<evidence type="ECO:0000313" key="1">
    <source>
        <dbReference type="EMBL" id="MFC5449496.1"/>
    </source>
</evidence>
<comment type="caution">
    <text evidence="1">The sequence shown here is derived from an EMBL/GenBank/DDBJ whole genome shotgun (WGS) entry which is preliminary data.</text>
</comment>